<organism evidence="1 2">
    <name type="scientific">Novosphingobium fluoreni</name>
    <dbReference type="NCBI Taxonomy" id="1391222"/>
    <lineage>
        <taxon>Bacteria</taxon>
        <taxon>Pseudomonadati</taxon>
        <taxon>Pseudomonadota</taxon>
        <taxon>Alphaproteobacteria</taxon>
        <taxon>Sphingomonadales</taxon>
        <taxon>Sphingomonadaceae</taxon>
        <taxon>Novosphingobium</taxon>
    </lineage>
</organism>
<gene>
    <name evidence="1" type="ORF">GGR39_000139</name>
</gene>
<evidence type="ECO:0000313" key="1">
    <source>
        <dbReference type="EMBL" id="MBB3938510.1"/>
    </source>
</evidence>
<dbReference type="Pfam" id="PF12096">
    <property type="entry name" value="DUF3572"/>
    <property type="match status" value="1"/>
</dbReference>
<accession>A0A7W6BY02</accession>
<keyword evidence="2" id="KW-1185">Reference proteome</keyword>
<dbReference type="InterPro" id="IPR021955">
    <property type="entry name" value="DUF3572"/>
</dbReference>
<dbReference type="EMBL" id="JACIDY010000001">
    <property type="protein sequence ID" value="MBB3938510.1"/>
    <property type="molecule type" value="Genomic_DNA"/>
</dbReference>
<comment type="caution">
    <text evidence="1">The sequence shown here is derived from an EMBL/GenBank/DDBJ whole genome shotgun (WGS) entry which is preliminary data.</text>
</comment>
<dbReference type="AlphaFoldDB" id="A0A7W6BY02"/>
<protein>
    <recommendedName>
        <fullName evidence="3">DUF3572 family protein</fullName>
    </recommendedName>
</protein>
<name>A0A7W6BY02_9SPHN</name>
<reference evidence="1 2" key="1">
    <citation type="submission" date="2020-08" db="EMBL/GenBank/DDBJ databases">
        <title>Genomic Encyclopedia of Type Strains, Phase IV (KMG-IV): sequencing the most valuable type-strain genomes for metagenomic binning, comparative biology and taxonomic classification.</title>
        <authorList>
            <person name="Goeker M."/>
        </authorList>
    </citation>
    <scope>NUCLEOTIDE SEQUENCE [LARGE SCALE GENOMIC DNA]</scope>
    <source>
        <strain evidence="1 2">DSM 27568</strain>
    </source>
</reference>
<proteinExistence type="predicted"/>
<evidence type="ECO:0000313" key="2">
    <source>
        <dbReference type="Proteomes" id="UP000561459"/>
    </source>
</evidence>
<sequence>MRFAIRFATLSTIWHECSSALYGTDTRLTIPTPTQNSGGGDPQTLALNALGWIVIDDDRAGRFLALTGLTPDELRASLGYPSTLAAVLEYLCGHEPDLIAAAEALGCRPQDLVAARERLTA</sequence>
<dbReference type="RefSeq" id="WP_082667931.1">
    <property type="nucleotide sequence ID" value="NZ_JACIDY010000001.1"/>
</dbReference>
<dbReference type="Proteomes" id="UP000561459">
    <property type="component" value="Unassembled WGS sequence"/>
</dbReference>
<evidence type="ECO:0008006" key="3">
    <source>
        <dbReference type="Google" id="ProtNLM"/>
    </source>
</evidence>